<feature type="region of interest" description="Disordered" evidence="1">
    <location>
        <begin position="1"/>
        <end position="47"/>
    </location>
</feature>
<dbReference type="SUPFAM" id="SSF81606">
    <property type="entry name" value="PP2C-like"/>
    <property type="match status" value="1"/>
</dbReference>
<dbReference type="CDD" id="cd00143">
    <property type="entry name" value="PP2Cc"/>
    <property type="match status" value="1"/>
</dbReference>
<protein>
    <submittedName>
        <fullName evidence="3">Serine/threonine-protein phosphatase</fullName>
    </submittedName>
</protein>
<feature type="domain" description="PPM-type phosphatase" evidence="2">
    <location>
        <begin position="52"/>
        <end position="284"/>
    </location>
</feature>
<comment type="caution">
    <text evidence="3">The sequence shown here is derived from an EMBL/GenBank/DDBJ whole genome shotgun (WGS) entry which is preliminary data.</text>
</comment>
<accession>A0A5D0XRI6</accession>
<dbReference type="RefSeq" id="WP_148600801.1">
    <property type="nucleotide sequence ID" value="NZ_VSLD01000003.1"/>
</dbReference>
<keyword evidence="4" id="KW-1185">Reference proteome</keyword>
<dbReference type="InterPro" id="IPR036457">
    <property type="entry name" value="PPM-type-like_dom_sf"/>
</dbReference>
<sequence>MRERQVHGAHAIDITPAALAPDPGGSSAPPAEDGGNQASGTSPLSGGDVRLTYGFGTDVGLLRELNEDSFIAVEPVFAIADGMGGHEAGEVASSICVRTLEASDIAGTGYARVSVGDLEDLIERADHAIRDEAGGDAGTTLTGVVLVEESTMPHWLFFNVGDSRVYRLSNDTFGQITVDHSEVQELVDTGQLTEEQARTHPRRHVVTRALGAGDDTEADFWLLPVEQGDRLLLCSDGLSGEVTDEEICGILSLAGDPQDACNELITAALGAGARDNVTVIVVDATFGGMTGSGAPAAPVRGFFAADGVGSDG</sequence>
<evidence type="ECO:0000313" key="3">
    <source>
        <dbReference type="EMBL" id="TYC99019.1"/>
    </source>
</evidence>
<dbReference type="InterPro" id="IPR001932">
    <property type="entry name" value="PPM-type_phosphatase-like_dom"/>
</dbReference>
<evidence type="ECO:0000256" key="1">
    <source>
        <dbReference type="SAM" id="MobiDB-lite"/>
    </source>
</evidence>
<gene>
    <name evidence="3" type="ORF">FQ377_08475</name>
</gene>
<reference evidence="3 4" key="1">
    <citation type="submission" date="2019-08" db="EMBL/GenBank/DDBJ databases">
        <title>Genone of Arthrobacter echini P9.</title>
        <authorList>
            <person name="Bowman J.P."/>
        </authorList>
    </citation>
    <scope>NUCLEOTIDE SEQUENCE [LARGE SCALE GENOMIC DNA]</scope>
    <source>
        <strain evidence="3 4">P9</strain>
    </source>
</reference>
<dbReference type="GO" id="GO:0004722">
    <property type="term" value="F:protein serine/threonine phosphatase activity"/>
    <property type="evidence" value="ECO:0007669"/>
    <property type="project" value="InterPro"/>
</dbReference>
<dbReference type="PROSITE" id="PS51746">
    <property type="entry name" value="PPM_2"/>
    <property type="match status" value="1"/>
</dbReference>
<dbReference type="AlphaFoldDB" id="A0A5D0XRI6"/>
<dbReference type="EMBL" id="VSLD01000003">
    <property type="protein sequence ID" value="TYC99019.1"/>
    <property type="molecule type" value="Genomic_DNA"/>
</dbReference>
<proteinExistence type="predicted"/>
<dbReference type="SMART" id="SM00331">
    <property type="entry name" value="PP2C_SIG"/>
    <property type="match status" value="1"/>
</dbReference>
<evidence type="ECO:0000313" key="4">
    <source>
        <dbReference type="Proteomes" id="UP000323410"/>
    </source>
</evidence>
<evidence type="ECO:0000259" key="2">
    <source>
        <dbReference type="PROSITE" id="PS51746"/>
    </source>
</evidence>
<name>A0A5D0XRI6_9MICC</name>
<dbReference type="SMART" id="SM00332">
    <property type="entry name" value="PP2Cc"/>
    <property type="match status" value="1"/>
</dbReference>
<dbReference type="OrthoDB" id="9801841at2"/>
<dbReference type="PANTHER" id="PTHR47992">
    <property type="entry name" value="PROTEIN PHOSPHATASE"/>
    <property type="match status" value="1"/>
</dbReference>
<dbReference type="Pfam" id="PF13672">
    <property type="entry name" value="PP2C_2"/>
    <property type="match status" value="1"/>
</dbReference>
<dbReference type="InterPro" id="IPR015655">
    <property type="entry name" value="PP2C"/>
</dbReference>
<dbReference type="Gene3D" id="3.60.40.10">
    <property type="entry name" value="PPM-type phosphatase domain"/>
    <property type="match status" value="1"/>
</dbReference>
<dbReference type="Proteomes" id="UP000323410">
    <property type="component" value="Unassembled WGS sequence"/>
</dbReference>
<organism evidence="3 4">
    <name type="scientific">Arthrobacter echini</name>
    <dbReference type="NCBI Taxonomy" id="1529066"/>
    <lineage>
        <taxon>Bacteria</taxon>
        <taxon>Bacillati</taxon>
        <taxon>Actinomycetota</taxon>
        <taxon>Actinomycetes</taxon>
        <taxon>Micrococcales</taxon>
        <taxon>Micrococcaceae</taxon>
        <taxon>Arthrobacter</taxon>
    </lineage>
</organism>
<feature type="compositionally biased region" description="Low complexity" evidence="1">
    <location>
        <begin position="16"/>
        <end position="31"/>
    </location>
</feature>